<sequence>MPSNPDNPSIKMELTFDDEVVEVELEFHFSDNAENFIDVTTFVTSVGRSLMG</sequence>
<reference evidence="1 2" key="1">
    <citation type="submission" date="2017-11" db="EMBL/GenBank/DDBJ databases">
        <authorList>
            <person name="Keri A.G."/>
            <person name="Ahn S.H."/>
            <person name="Alvarado I.A."/>
            <person name="Hartigan K.A."/>
            <person name="Shaffer C.D."/>
            <person name="Weston-Hafer K.A."/>
            <person name="Russell D.A."/>
            <person name="Pope W.H."/>
            <person name="Jacobs-Sera D."/>
            <person name="Hendrix R.W."/>
            <person name="Hatfull G.F."/>
        </authorList>
    </citation>
    <scope>NUCLEOTIDE SEQUENCE [LARGE SCALE GENOMIC DNA]</scope>
</reference>
<dbReference type="Proteomes" id="UP000241007">
    <property type="component" value="Segment"/>
</dbReference>
<name>A0A2H4PI63_9CAUD</name>
<evidence type="ECO:0000313" key="2">
    <source>
        <dbReference type="Proteomes" id="UP000241007"/>
    </source>
</evidence>
<organism evidence="1 2">
    <name type="scientific">Streptomyces phage WRightOn</name>
    <dbReference type="NCBI Taxonomy" id="2053723"/>
    <lineage>
        <taxon>Viruses</taxon>
        <taxon>Duplodnaviria</taxon>
        <taxon>Heunggongvirae</taxon>
        <taxon>Uroviricota</taxon>
        <taxon>Caudoviricetes</taxon>
        <taxon>Beephvirinae</taxon>
        <taxon>Manuelvirus</taxon>
        <taxon>Manuelvirus wrighton</taxon>
    </lineage>
</organism>
<protein>
    <submittedName>
        <fullName evidence="1">Uncharacterized protein</fullName>
    </submittedName>
</protein>
<accession>A0A2H4PI63</accession>
<keyword evidence="2" id="KW-1185">Reference proteome</keyword>
<gene>
    <name evidence="1" type="ORF">SEA_WRIGHTON_56</name>
</gene>
<proteinExistence type="predicted"/>
<evidence type="ECO:0000313" key="1">
    <source>
        <dbReference type="EMBL" id="ATW62490.1"/>
    </source>
</evidence>
<dbReference type="EMBL" id="MG515223">
    <property type="protein sequence ID" value="ATW62490.1"/>
    <property type="molecule type" value="Genomic_DNA"/>
</dbReference>